<evidence type="ECO:0000313" key="1">
    <source>
        <dbReference type="EMBL" id="VEL35624.1"/>
    </source>
</evidence>
<evidence type="ECO:0000313" key="2">
    <source>
        <dbReference type="Proteomes" id="UP000784294"/>
    </source>
</evidence>
<dbReference type="Proteomes" id="UP000784294">
    <property type="component" value="Unassembled WGS sequence"/>
</dbReference>
<dbReference type="EMBL" id="CAAALY010250269">
    <property type="protein sequence ID" value="VEL35624.1"/>
    <property type="molecule type" value="Genomic_DNA"/>
</dbReference>
<sequence length="183" mass="20511">MPTLLRTKPEIMTSLRQWNIKGITKEKTTPFTSQLAQHNKSASSLSVVILWTKLRPRQRDKWCQYLDKRSAENGYAITPLSVLAHLPTFVEGSTSFVSLTCSRRMAKLTDDADYDAGETFENVISAAWPGRILFLTVHGRNAEEATTVTIKPSFRPIAPDWNLVSEAPGSTINTISPYSNRIK</sequence>
<accession>A0A448XFL6</accession>
<protein>
    <submittedName>
        <fullName evidence="1">Uncharacterized protein</fullName>
    </submittedName>
</protein>
<gene>
    <name evidence="1" type="ORF">PXEA_LOCUS29064</name>
</gene>
<organism evidence="1 2">
    <name type="scientific">Protopolystoma xenopodis</name>
    <dbReference type="NCBI Taxonomy" id="117903"/>
    <lineage>
        <taxon>Eukaryota</taxon>
        <taxon>Metazoa</taxon>
        <taxon>Spiralia</taxon>
        <taxon>Lophotrochozoa</taxon>
        <taxon>Platyhelminthes</taxon>
        <taxon>Monogenea</taxon>
        <taxon>Polyopisthocotylea</taxon>
        <taxon>Polystomatidea</taxon>
        <taxon>Polystomatidae</taxon>
        <taxon>Protopolystoma</taxon>
    </lineage>
</organism>
<comment type="caution">
    <text evidence="1">The sequence shown here is derived from an EMBL/GenBank/DDBJ whole genome shotgun (WGS) entry which is preliminary data.</text>
</comment>
<reference evidence="1" key="1">
    <citation type="submission" date="2018-11" db="EMBL/GenBank/DDBJ databases">
        <authorList>
            <consortium name="Pathogen Informatics"/>
        </authorList>
    </citation>
    <scope>NUCLEOTIDE SEQUENCE</scope>
</reference>
<proteinExistence type="predicted"/>
<dbReference type="AlphaFoldDB" id="A0A448XFL6"/>
<name>A0A448XFL6_9PLAT</name>
<keyword evidence="2" id="KW-1185">Reference proteome</keyword>